<evidence type="ECO:0000256" key="13">
    <source>
        <dbReference type="ARBA" id="ARBA00047881"/>
    </source>
</evidence>
<proteinExistence type="inferred from homology"/>
<evidence type="ECO:0000256" key="9">
    <source>
        <dbReference type="ARBA" id="ARBA00030930"/>
    </source>
</evidence>
<evidence type="ECO:0000256" key="2">
    <source>
        <dbReference type="ARBA" id="ARBA00014190"/>
    </source>
</evidence>
<evidence type="ECO:0000256" key="11">
    <source>
        <dbReference type="ARBA" id="ARBA00031564"/>
    </source>
</evidence>
<evidence type="ECO:0000259" key="16">
    <source>
        <dbReference type="Pfam" id="PF02789"/>
    </source>
</evidence>
<dbReference type="EMBL" id="GEDC01028259">
    <property type="protein sequence ID" value="JAS09039.1"/>
    <property type="molecule type" value="Transcribed_RNA"/>
</dbReference>
<dbReference type="GO" id="GO:0005737">
    <property type="term" value="C:cytoplasm"/>
    <property type="evidence" value="ECO:0007669"/>
    <property type="project" value="InterPro"/>
</dbReference>
<dbReference type="InterPro" id="IPR000819">
    <property type="entry name" value="Peptidase_M17_C"/>
</dbReference>
<dbReference type="PANTHER" id="PTHR11963">
    <property type="entry name" value="LEUCINE AMINOPEPTIDASE-RELATED"/>
    <property type="match status" value="1"/>
</dbReference>
<evidence type="ECO:0000256" key="10">
    <source>
        <dbReference type="ARBA" id="ARBA00030997"/>
    </source>
</evidence>
<accession>A0A1B6C6W2</accession>
<dbReference type="GO" id="GO:0070006">
    <property type="term" value="F:metalloaminopeptidase activity"/>
    <property type="evidence" value="ECO:0007669"/>
    <property type="project" value="InterPro"/>
</dbReference>
<reference evidence="17" key="1">
    <citation type="submission" date="2015-12" db="EMBL/GenBank/DDBJ databases">
        <title>De novo transcriptome assembly of four potential Pierce s Disease insect vectors from Arizona vineyards.</title>
        <authorList>
            <person name="Tassone E.E."/>
        </authorList>
    </citation>
    <scope>NUCLEOTIDE SEQUENCE</scope>
</reference>
<dbReference type="SUPFAM" id="SSF52949">
    <property type="entry name" value="Macro domain-like"/>
    <property type="match status" value="1"/>
</dbReference>
<organism evidence="17">
    <name type="scientific">Clastoptera arizonana</name>
    <name type="common">Arizona spittle bug</name>
    <dbReference type="NCBI Taxonomy" id="38151"/>
    <lineage>
        <taxon>Eukaryota</taxon>
        <taxon>Metazoa</taxon>
        <taxon>Ecdysozoa</taxon>
        <taxon>Arthropoda</taxon>
        <taxon>Hexapoda</taxon>
        <taxon>Insecta</taxon>
        <taxon>Pterygota</taxon>
        <taxon>Neoptera</taxon>
        <taxon>Paraneoptera</taxon>
        <taxon>Hemiptera</taxon>
        <taxon>Auchenorrhyncha</taxon>
        <taxon>Cercopoidea</taxon>
        <taxon>Clastopteridae</taxon>
        <taxon>Clastoptera</taxon>
    </lineage>
</organism>
<dbReference type="AlphaFoldDB" id="A0A1B6C6W2"/>
<sequence>MLLFKKFGYVFPKLRLYSTKLASSTNELCDATGSRKGLVIGAYDTIGCDTAELSTAGKAFDSSTGGKITELLKGLPVKTGTVHTFTNVSSVYSEVAVAGIGKKNTIGFNEYENLDEFKENVRVAAGIGSRVLQDHGIENITIESFEDEEAAAEGSHLGIWQYQENKEDKKNEATVNLSDGNKDQWDRGILKAECQNIVRCLCEIPANLMTPVKFCRRAMDIICPYGVEVFVRDRRWMENNKMHGVLTSAKGSCEPPYFMQINYCGSHPSEKPTILIGKGTTFNCGGLCLKDCEGMSEFRADMCGAAVVVAVIKAVAAMRLPMNIYGLIPLFENMISGMALKPGDVVMAKNQKLIRNENTDDYSRVALSDVIQYCEILRPDLILTVATMSAGIRGSLGFGPSAVFSTSDAIWEQLAFAGSITGDRMWRMPLFKDYTNLVTGYTNCDVNNVGKGIGGGAALGASFLMEFSPKNVDFAYIDNTGTGMLSNGFIPYLRHGLMSGRPTRTLIQFLCHRAYDCDRKPHKRPLPEDCRDE</sequence>
<evidence type="ECO:0000259" key="15">
    <source>
        <dbReference type="Pfam" id="PF00883"/>
    </source>
</evidence>
<evidence type="ECO:0000256" key="4">
    <source>
        <dbReference type="ARBA" id="ARBA00022670"/>
    </source>
</evidence>
<comment type="catalytic activity">
    <reaction evidence="14">
        <text>L-cysteinylglycine + H2O = L-cysteine + glycine</text>
        <dbReference type="Rhea" id="RHEA:28783"/>
        <dbReference type="ChEBI" id="CHEBI:15377"/>
        <dbReference type="ChEBI" id="CHEBI:35235"/>
        <dbReference type="ChEBI" id="CHEBI:57305"/>
        <dbReference type="ChEBI" id="CHEBI:61694"/>
    </reaction>
    <physiologicalReaction direction="left-to-right" evidence="14">
        <dbReference type="Rhea" id="RHEA:28784"/>
    </physiologicalReaction>
</comment>
<dbReference type="CDD" id="cd00433">
    <property type="entry name" value="Peptidase_M17"/>
    <property type="match status" value="1"/>
</dbReference>
<evidence type="ECO:0000256" key="3">
    <source>
        <dbReference type="ARBA" id="ARBA00022438"/>
    </source>
</evidence>
<dbReference type="InterPro" id="IPR008283">
    <property type="entry name" value="Peptidase_M17_N"/>
</dbReference>
<dbReference type="Gene3D" id="3.40.220.10">
    <property type="entry name" value="Leucine Aminopeptidase, subunit E, domain 1"/>
    <property type="match status" value="1"/>
</dbReference>
<dbReference type="EC" id="3.4.13.23" evidence="7"/>
<dbReference type="PRINTS" id="PR00481">
    <property type="entry name" value="LAMNOPPTDASE"/>
</dbReference>
<dbReference type="Gene3D" id="3.40.630.10">
    <property type="entry name" value="Zn peptidases"/>
    <property type="match status" value="1"/>
</dbReference>
<gene>
    <name evidence="17" type="ORF">g.38398</name>
</gene>
<evidence type="ECO:0000256" key="12">
    <source>
        <dbReference type="ARBA" id="ARBA00045966"/>
    </source>
</evidence>
<dbReference type="Pfam" id="PF02789">
    <property type="entry name" value="Peptidase_M17_N"/>
    <property type="match status" value="1"/>
</dbReference>
<feature type="domain" description="Peptidase M17 leucyl aminopeptidase N-terminal" evidence="16">
    <location>
        <begin position="41"/>
        <end position="169"/>
    </location>
</feature>
<dbReference type="PANTHER" id="PTHR11963:SF16">
    <property type="entry name" value="CYTOSOL AMINOPEPTIDASE"/>
    <property type="match status" value="1"/>
</dbReference>
<protein>
    <recommendedName>
        <fullName evidence="2">Cytosol aminopeptidase</fullName>
        <ecNumber evidence="7">3.4.13.23</ecNumber>
    </recommendedName>
    <alternativeName>
        <fullName evidence="10">Cysteinylglycine-S-conjugate dipeptidase</fullName>
    </alternativeName>
    <alternativeName>
        <fullName evidence="11">Leucine aminopeptidase 3</fullName>
    </alternativeName>
    <alternativeName>
        <fullName evidence="9">Proline aminopeptidase</fullName>
    </alternativeName>
    <alternativeName>
        <fullName evidence="8">Prolyl aminopeptidase</fullName>
    </alternativeName>
</protein>
<keyword evidence="3" id="KW-0031">Aminopeptidase</keyword>
<feature type="domain" description="Cytosol aminopeptidase" evidence="15">
    <location>
        <begin position="196"/>
        <end position="507"/>
    </location>
</feature>
<keyword evidence="4" id="KW-0645">Protease</keyword>
<dbReference type="Pfam" id="PF00883">
    <property type="entry name" value="Peptidase_M17"/>
    <property type="match status" value="1"/>
</dbReference>
<dbReference type="SUPFAM" id="SSF53187">
    <property type="entry name" value="Zn-dependent exopeptidases"/>
    <property type="match status" value="1"/>
</dbReference>
<evidence type="ECO:0000256" key="5">
    <source>
        <dbReference type="ARBA" id="ARBA00022801"/>
    </source>
</evidence>
<evidence type="ECO:0000256" key="14">
    <source>
        <dbReference type="ARBA" id="ARBA00049107"/>
    </source>
</evidence>
<dbReference type="GO" id="GO:0030145">
    <property type="term" value="F:manganese ion binding"/>
    <property type="evidence" value="ECO:0007669"/>
    <property type="project" value="InterPro"/>
</dbReference>
<evidence type="ECO:0000256" key="6">
    <source>
        <dbReference type="ARBA" id="ARBA00023511"/>
    </source>
</evidence>
<evidence type="ECO:0000313" key="17">
    <source>
        <dbReference type="EMBL" id="JAS09039.1"/>
    </source>
</evidence>
<comment type="catalytic activity">
    <reaction evidence="13">
        <text>S-benzyl-L-cysteinylglycine + H2O = S-benzyl-L-cysteine + glycine</text>
        <dbReference type="Rhea" id="RHEA:62568"/>
        <dbReference type="ChEBI" id="CHEBI:15377"/>
        <dbReference type="ChEBI" id="CHEBI:57305"/>
        <dbReference type="ChEBI" id="CHEBI:145802"/>
        <dbReference type="ChEBI" id="CHEBI:145803"/>
    </reaction>
    <physiologicalReaction direction="left-to-right" evidence="13">
        <dbReference type="Rhea" id="RHEA:62569"/>
    </physiologicalReaction>
</comment>
<name>A0A1B6C6W2_9HEMI</name>
<keyword evidence="5" id="KW-0378">Hydrolase</keyword>
<comment type="similarity">
    <text evidence="1">Belongs to the peptidase M17 family.</text>
</comment>
<comment type="function">
    <text evidence="12">Cytosolic metallopeptidase that catalyzes the removal of unsubstituted N-terminal hydrophobic amino acids from various peptides. The presence of Zn(2+) ions is essential for the peptidase activity, and the association with other cofactors can modulate the substrate spectificity of the enzyme. For instance, in the presence of Mn(2+), it displays a specific Cys-Gly hydrolyzing activity of Cys-Gly-S-conjugates. Involved in the metabolism of glutathione and in the degradation of glutathione S-conjugates, which may play a role in the control of the cell redox status.</text>
</comment>
<dbReference type="InterPro" id="IPR011356">
    <property type="entry name" value="Leucine_aapep/pepB"/>
</dbReference>
<comment type="catalytic activity">
    <reaction evidence="6">
        <text>an S-substituted L-cysteinylglycine + H2O = an S-substituted L-cysteine + glycine</text>
        <dbReference type="Rhea" id="RHEA:60444"/>
        <dbReference type="ChEBI" id="CHEBI:15377"/>
        <dbReference type="ChEBI" id="CHEBI:57305"/>
        <dbReference type="ChEBI" id="CHEBI:58717"/>
        <dbReference type="ChEBI" id="CHEBI:143103"/>
        <dbReference type="EC" id="3.4.13.23"/>
    </reaction>
    <physiologicalReaction direction="left-to-right" evidence="6">
        <dbReference type="Rhea" id="RHEA:60445"/>
    </physiologicalReaction>
</comment>
<evidence type="ECO:0000256" key="8">
    <source>
        <dbReference type="ARBA" id="ARBA00029605"/>
    </source>
</evidence>
<dbReference type="InterPro" id="IPR043472">
    <property type="entry name" value="Macro_dom-like"/>
</dbReference>
<evidence type="ECO:0000256" key="1">
    <source>
        <dbReference type="ARBA" id="ARBA00009528"/>
    </source>
</evidence>
<dbReference type="GO" id="GO:0006508">
    <property type="term" value="P:proteolysis"/>
    <property type="evidence" value="ECO:0007669"/>
    <property type="project" value="UniProtKB-KW"/>
</dbReference>
<evidence type="ECO:0000256" key="7">
    <source>
        <dbReference type="ARBA" id="ARBA00023625"/>
    </source>
</evidence>